<dbReference type="InterPro" id="IPR036116">
    <property type="entry name" value="FN3_sf"/>
</dbReference>
<keyword evidence="3" id="KW-0963">Cytoplasm</keyword>
<keyword evidence="5" id="KW-0966">Cell projection</keyword>
<dbReference type="InterPro" id="IPR003961">
    <property type="entry name" value="FN3_dom"/>
</dbReference>
<dbReference type="InterPro" id="IPR002909">
    <property type="entry name" value="IPT_dom"/>
</dbReference>
<evidence type="ECO:0000256" key="4">
    <source>
        <dbReference type="ARBA" id="ARBA00023069"/>
    </source>
</evidence>
<dbReference type="SMART" id="SM00429">
    <property type="entry name" value="IPT"/>
    <property type="match status" value="1"/>
</dbReference>
<keyword evidence="4" id="KW-0969">Cilium</keyword>
<dbReference type="InterPro" id="IPR014756">
    <property type="entry name" value="Ig_E-set"/>
</dbReference>
<dbReference type="InterPro" id="IPR053879">
    <property type="entry name" value="HYDIN_VesB_CFA65-like_Ig"/>
</dbReference>
<dbReference type="NCBIfam" id="NF012200">
    <property type="entry name" value="choice_anch_D"/>
    <property type="match status" value="1"/>
</dbReference>
<evidence type="ECO:0000256" key="5">
    <source>
        <dbReference type="ARBA" id="ARBA00023273"/>
    </source>
</evidence>
<comment type="subcellular location">
    <subcellularLocation>
        <location evidence="1">Cell projection</location>
        <location evidence="1">Cilium</location>
    </subcellularLocation>
    <subcellularLocation>
        <location evidence="2">Cytoplasm</location>
    </subcellularLocation>
</comment>
<protein>
    <submittedName>
        <fullName evidence="7">Por secretion system C-terminal sorting domain-containing protein</fullName>
    </submittedName>
</protein>
<reference evidence="7 8" key="1">
    <citation type="submission" date="2016-11" db="EMBL/GenBank/DDBJ databases">
        <authorList>
            <person name="Jaros S."/>
            <person name="Januszkiewicz K."/>
            <person name="Wedrychowicz H."/>
        </authorList>
    </citation>
    <scope>NUCLEOTIDE SEQUENCE [LARGE SCALE GENOMIC DNA]</scope>
    <source>
        <strain evidence="7 8">DSM 21074</strain>
    </source>
</reference>
<dbReference type="GO" id="GO:0005737">
    <property type="term" value="C:cytoplasm"/>
    <property type="evidence" value="ECO:0007669"/>
    <property type="project" value="UniProtKB-SubCell"/>
</dbReference>
<dbReference type="Proteomes" id="UP000184418">
    <property type="component" value="Unassembled WGS sequence"/>
</dbReference>
<dbReference type="PROSITE" id="PS51841">
    <property type="entry name" value="LTD"/>
    <property type="match status" value="1"/>
</dbReference>
<dbReference type="Pfam" id="PF00932">
    <property type="entry name" value="LTD"/>
    <property type="match status" value="1"/>
</dbReference>
<evidence type="ECO:0000313" key="8">
    <source>
        <dbReference type="Proteomes" id="UP000184418"/>
    </source>
</evidence>
<dbReference type="InterPro" id="IPR001322">
    <property type="entry name" value="Lamin_tail_dom"/>
</dbReference>
<dbReference type="SUPFAM" id="SSF49265">
    <property type="entry name" value="Fibronectin type III"/>
    <property type="match status" value="1"/>
</dbReference>
<dbReference type="SMART" id="SM00060">
    <property type="entry name" value="FN3"/>
    <property type="match status" value="3"/>
</dbReference>
<feature type="domain" description="LTD" evidence="6">
    <location>
        <begin position="446"/>
        <end position="574"/>
    </location>
</feature>
<name>A0A1M6F163_9BACT</name>
<dbReference type="Pfam" id="PF22544">
    <property type="entry name" value="HYDIN_VesB_CFA65-like_Ig"/>
    <property type="match status" value="1"/>
</dbReference>
<dbReference type="NCBIfam" id="TIGR04183">
    <property type="entry name" value="Por_Secre_tail"/>
    <property type="match status" value="1"/>
</dbReference>
<dbReference type="Gene3D" id="2.60.40.10">
    <property type="entry name" value="Immunoglobulins"/>
    <property type="match status" value="4"/>
</dbReference>
<gene>
    <name evidence="7" type="ORF">SAMN02745146_1900</name>
</gene>
<sequence>MRITNRTNATSERWTVDDVTLSGTATPSTPTITGFTPTSGPVGQVITITGTNLGTITGGTVNGTAATFGSASATSVTLTVASGTTGTGQVVLSDGTTTYTAPGTFTVDGTPPTFASGSPSASAITTTGFTLSSTIDEVGKTYYVVLPSGAAAPTVAQVKAGTGNGTAALQAGTITNATANAAATAAISGLSAGTAYDVYLVAEDAAGNVQNSSSPLTVTTTALTPTITLTGNTFPAFNTVAGTPSAAQSVTVEGANLIADITIAAVAGYEFSVTSATTGFAPSQALTPTGGTVAPTTLYVRLTGNTPTASLGTPLQATSPGATTRTRALSGTVVPEPTTQPTVATGAVGGSSVVLTVAGGDGTNRLLVVRDAATGAVVPVDKTTYTANAAFGNTGTGTTTSAGNYVVLTGTVTTVTVTGLTPNTSYVAEVYAYNAGSAAGFENYLTTTPGTASFITGSPELVVISQVYGAGGNSNAAYTNDYVELFNRGTSTVDLSSYFIAYYSNNSTATTPSTTVLLTGSIAPGKYYLIKLGGGSTGSALPTPDATGGIDMGGSAGRVELFNGTLVDRVGYGSGTGLYEGTGRAPAPSASNAIFRANGGCTDTNDNAADFAAAAAAPRNSATAANTGCGVPSLTATTAPATSPTSISGLSTTAGTPSAAKTYTLNGSNLGTTPVTVTAPAGFQVSTTAAFTGITADANSVSITPVGGSINSQTIYVRLTGTTAASYSGTVTNTNGALSAPVLVSGVVNPVVTASLTVGALNAVTFTTIAGVPSTPARFYTLSGSGLTSDVTVTAPTNFEVSATSATTGFATSLTLTPAQVNGAGLTLYVRLSGTSVGTANGSNLIMSSGNITHTSSGAASKTLALDGTIVIEPTVSSGIAATNVGFNSATINLSNFVAGTGTYALVVVRNSATAAVAPTDQTTYTANPVFGNNGTTTITGPGNYVVLKDADVTVTVTGLSPTTAYTADVYDYNSDNSVSGVTFENYKPVPRSVSFTTTAAPLVNYDFTGTSVAASYKNPNVTAANFERGSGITANNTVTGVFGSTGYASSGTLNPNNYVGFSMAPAPGYRFTLTTLDYTDSKSTAGPTNIEVRYSLDAAFTNPVTVGTVYNPSTTTTARSISLGSGLTNVQGPVYFRIYGYGNTGIYRIDDVNVFGTVEVAPLAPEINLQTATGTDLASGSTYGFGAVQPGSTATATFTVQNLGTTDLALNGTPAVQFEAGSSPEFTITAQPGITTIAGGGSTTFTVTYTPVAATAQTATLIIANNDSDEDPYRLVLTGTLAQPYVWNGSGTSWAAATSWTPARTTAAPADVLVFDGNVTATAAATVDFTTAQTVAQLIFRNSVQATLNTDGTRTLTIANGNTSGADLVVGAGSALTLTNPTANTTGLTVQLSPGATASIGGSVVFDNGNQRLQATTAGSIEFVSGSLFRQTANMAGSPFGATNANINSVIFRNGSRLEQAGGSQPFGITGTNSVIVLEPTSQYVFSVATPTSFPPVSNRTYGNLELSVVSGNTASSTASGALTIAGNLTVTSGNVALNLTSTISVAGNIVVNGTSTLTFSPASAGTLTLNGTTPQTIGGTAPASALTFGPNLTLQINNGTGVTLARPLTLSRLALTSGVLTTDAANRLTLTAGANLTGGGSSSYVAGPLARASAAGASSLLFPIGKAGKFLPATLAIAAQDNPTTYVAELFNTSARTSTLTAPLTRVSGIRYVNITPEGGQPAGFSGTITLSFDTNDEVTDPADAMLVIAKRSLSTDPWINIDRSASTGTASNGAFVAGTLTSGTFTSFSDFALASLDPDLVRNPLPVELTAFKAQQQAEGVLLKWTTASEHNSARFEVQRSADGRSFGPIASVEAQGQSTQAHTYSALDRQPLTGTSYYRLRQIDRDGKTALSPVVAVAAAGVVTLFPNPTCGPLYLQLPAAAHYRVLNSTGSVVLTGEAAEGVATLSVTPLPAGLYQLEVVTAAGRTVRKFIKEN</sequence>
<dbReference type="InterPro" id="IPR013783">
    <property type="entry name" value="Ig-like_fold"/>
</dbReference>
<dbReference type="SUPFAM" id="SSF81296">
    <property type="entry name" value="E set domains"/>
    <property type="match status" value="1"/>
</dbReference>
<evidence type="ECO:0000256" key="2">
    <source>
        <dbReference type="ARBA" id="ARBA00004496"/>
    </source>
</evidence>
<proteinExistence type="predicted"/>
<keyword evidence="8" id="KW-1185">Reference proteome</keyword>
<dbReference type="STRING" id="1121955.SAMN02745146_1900"/>
<accession>A0A1M6F163</accession>
<evidence type="ECO:0000313" key="7">
    <source>
        <dbReference type="EMBL" id="SHI91474.1"/>
    </source>
</evidence>
<organism evidence="7 8">
    <name type="scientific">Hymenobacter daecheongensis DSM 21074</name>
    <dbReference type="NCBI Taxonomy" id="1121955"/>
    <lineage>
        <taxon>Bacteria</taxon>
        <taxon>Pseudomonadati</taxon>
        <taxon>Bacteroidota</taxon>
        <taxon>Cytophagia</taxon>
        <taxon>Cytophagales</taxon>
        <taxon>Hymenobacteraceae</taxon>
        <taxon>Hymenobacter</taxon>
    </lineage>
</organism>
<dbReference type="EMBL" id="FQYN01000003">
    <property type="protein sequence ID" value="SHI91474.1"/>
    <property type="molecule type" value="Genomic_DNA"/>
</dbReference>
<dbReference type="CDD" id="cd00102">
    <property type="entry name" value="IPT"/>
    <property type="match status" value="1"/>
</dbReference>
<evidence type="ECO:0000256" key="3">
    <source>
        <dbReference type="ARBA" id="ARBA00022490"/>
    </source>
</evidence>
<dbReference type="InterPro" id="IPR026444">
    <property type="entry name" value="Secre_tail"/>
</dbReference>
<evidence type="ECO:0000259" key="6">
    <source>
        <dbReference type="PROSITE" id="PS51841"/>
    </source>
</evidence>
<evidence type="ECO:0000256" key="1">
    <source>
        <dbReference type="ARBA" id="ARBA00004138"/>
    </source>
</evidence>